<keyword evidence="2" id="KW-1185">Reference proteome</keyword>
<reference evidence="1 2" key="1">
    <citation type="journal article" date="2019" name="Int. J. Syst. Evol. Microbiol.">
        <title>The Global Catalogue of Microorganisms (GCM) 10K type strain sequencing project: providing services to taxonomists for standard genome sequencing and annotation.</title>
        <authorList>
            <consortium name="The Broad Institute Genomics Platform"/>
            <consortium name="The Broad Institute Genome Sequencing Center for Infectious Disease"/>
            <person name="Wu L."/>
            <person name="Ma J."/>
        </authorList>
    </citation>
    <scope>NUCLEOTIDE SEQUENCE [LARGE SCALE GENOMIC DNA]</scope>
    <source>
        <strain evidence="1 2">JCM 15933</strain>
    </source>
</reference>
<dbReference type="Proteomes" id="UP001501470">
    <property type="component" value="Unassembled WGS sequence"/>
</dbReference>
<dbReference type="EMBL" id="BAAAQD010000002">
    <property type="protein sequence ID" value="GAA1503504.1"/>
    <property type="molecule type" value="Genomic_DNA"/>
</dbReference>
<dbReference type="InterPro" id="IPR036388">
    <property type="entry name" value="WH-like_DNA-bd_sf"/>
</dbReference>
<protein>
    <submittedName>
        <fullName evidence="1">Uncharacterized protein</fullName>
    </submittedName>
</protein>
<accession>A0ABN1ZSN9</accession>
<evidence type="ECO:0000313" key="2">
    <source>
        <dbReference type="Proteomes" id="UP001501470"/>
    </source>
</evidence>
<dbReference type="SUPFAM" id="SSF46785">
    <property type="entry name" value="Winged helix' DNA-binding domain"/>
    <property type="match status" value="1"/>
</dbReference>
<evidence type="ECO:0000313" key="1">
    <source>
        <dbReference type="EMBL" id="GAA1503504.1"/>
    </source>
</evidence>
<sequence>MTTLNGRILGQAERATRAVLDRLLARSGTTFEQWVAVNLTAAGPLTRDELLAQMSAGLRTDPAGHVDAAFAAGLLTGDVALTDLGRSRYEEISAGINAITGQIYGDLSPEDLDTAGRVLLQVTARANAALAAA</sequence>
<organism evidence="1 2">
    <name type="scientific">Dactylosporangium maewongense</name>
    <dbReference type="NCBI Taxonomy" id="634393"/>
    <lineage>
        <taxon>Bacteria</taxon>
        <taxon>Bacillati</taxon>
        <taxon>Actinomycetota</taxon>
        <taxon>Actinomycetes</taxon>
        <taxon>Micromonosporales</taxon>
        <taxon>Micromonosporaceae</taxon>
        <taxon>Dactylosporangium</taxon>
    </lineage>
</organism>
<name>A0ABN1ZSN9_9ACTN</name>
<dbReference type="Gene3D" id="1.10.10.10">
    <property type="entry name" value="Winged helix-like DNA-binding domain superfamily/Winged helix DNA-binding domain"/>
    <property type="match status" value="1"/>
</dbReference>
<gene>
    <name evidence="1" type="ORF">GCM10009827_015690</name>
</gene>
<comment type="caution">
    <text evidence="1">The sequence shown here is derived from an EMBL/GenBank/DDBJ whole genome shotgun (WGS) entry which is preliminary data.</text>
</comment>
<proteinExistence type="predicted"/>
<dbReference type="InterPro" id="IPR036390">
    <property type="entry name" value="WH_DNA-bd_sf"/>
</dbReference>
<dbReference type="RefSeq" id="WP_344501100.1">
    <property type="nucleotide sequence ID" value="NZ_BAAAQD010000002.1"/>
</dbReference>